<evidence type="ECO:0000256" key="3">
    <source>
        <dbReference type="ARBA" id="ARBA00022679"/>
    </source>
</evidence>
<feature type="transmembrane region" description="Helical" evidence="10">
    <location>
        <begin position="90"/>
        <end position="110"/>
    </location>
</feature>
<evidence type="ECO:0000256" key="1">
    <source>
        <dbReference type="ARBA" id="ARBA00004141"/>
    </source>
</evidence>
<evidence type="ECO:0000256" key="5">
    <source>
        <dbReference type="ARBA" id="ARBA00022832"/>
    </source>
</evidence>
<feature type="region of interest" description="Disordered" evidence="11">
    <location>
        <begin position="435"/>
        <end position="473"/>
    </location>
</feature>
<keyword evidence="3 10" id="KW-0808">Transferase</keyword>
<protein>
    <recommendedName>
        <fullName evidence="10">Elongation of fatty acids protein</fullName>
        <ecNumber evidence="10">2.3.1.-</ecNumber>
    </recommendedName>
</protein>
<dbReference type="GO" id="GO:0034625">
    <property type="term" value="P:fatty acid elongation, monounsaturated fatty acid"/>
    <property type="evidence" value="ECO:0007669"/>
    <property type="project" value="TreeGrafter"/>
</dbReference>
<proteinExistence type="inferred from homology"/>
<gene>
    <name evidence="12" type="ORF">MKZ38_010421</name>
</gene>
<evidence type="ECO:0000256" key="7">
    <source>
        <dbReference type="ARBA" id="ARBA00023098"/>
    </source>
</evidence>
<dbReference type="InterPro" id="IPR002076">
    <property type="entry name" value="ELO_fam"/>
</dbReference>
<comment type="caution">
    <text evidence="10">Lacks conserved residue(s) required for the propagation of feature annotation.</text>
</comment>
<keyword evidence="2 10" id="KW-0444">Lipid biosynthesis</keyword>
<dbReference type="PANTHER" id="PTHR11157:SF169">
    <property type="entry name" value="ELONGATION OF FATTY ACIDS PROTEIN"/>
    <property type="match status" value="1"/>
</dbReference>
<organism evidence="12 13">
    <name type="scientific">Zalerion maritima</name>
    <dbReference type="NCBI Taxonomy" id="339359"/>
    <lineage>
        <taxon>Eukaryota</taxon>
        <taxon>Fungi</taxon>
        <taxon>Dikarya</taxon>
        <taxon>Ascomycota</taxon>
        <taxon>Pezizomycotina</taxon>
        <taxon>Sordariomycetes</taxon>
        <taxon>Lulworthiomycetidae</taxon>
        <taxon>Lulworthiales</taxon>
        <taxon>Lulworthiaceae</taxon>
        <taxon>Zalerion</taxon>
    </lineage>
</organism>
<keyword evidence="6 10" id="KW-1133">Transmembrane helix</keyword>
<evidence type="ECO:0000256" key="4">
    <source>
        <dbReference type="ARBA" id="ARBA00022692"/>
    </source>
</evidence>
<dbReference type="GO" id="GO:0019367">
    <property type="term" value="P:fatty acid elongation, saturated fatty acid"/>
    <property type="evidence" value="ECO:0007669"/>
    <property type="project" value="TreeGrafter"/>
</dbReference>
<reference evidence="12" key="1">
    <citation type="submission" date="2022-07" db="EMBL/GenBank/DDBJ databases">
        <title>Draft genome sequence of Zalerion maritima ATCC 34329, a (micro)plastics degrading marine fungus.</title>
        <authorList>
            <person name="Paco A."/>
            <person name="Goncalves M.F.M."/>
            <person name="Rocha-Santos T.A.P."/>
            <person name="Alves A."/>
        </authorList>
    </citation>
    <scope>NUCLEOTIDE SEQUENCE</scope>
    <source>
        <strain evidence="12">ATCC 34329</strain>
    </source>
</reference>
<evidence type="ECO:0000256" key="9">
    <source>
        <dbReference type="ARBA" id="ARBA00023160"/>
    </source>
</evidence>
<evidence type="ECO:0000256" key="11">
    <source>
        <dbReference type="SAM" id="MobiDB-lite"/>
    </source>
</evidence>
<evidence type="ECO:0000313" key="12">
    <source>
        <dbReference type="EMBL" id="KAJ2892022.1"/>
    </source>
</evidence>
<keyword evidence="5 10" id="KW-0276">Fatty acid metabolism</keyword>
<sequence length="473" mass="51615">MDIFNNIDFRLPSPSLFSFPPTGAPPASPPAPGQPFFDIPDHIYEAALNPKVPLTIAALYAITAKALNAYNTSRDKKPWRISKTKPFKTFVIAHNVFLAIYSAWTFVGMFQTLRRGVVSPLGPEGVAGTVDSFCKLQGTEGLGNANYYDESVGAWTSSLSRSDSGRIWNEGLAYYGWWFYLSKFYEVFDTFIILAKGRLSSTLQTYHHAGAMMCMWAGIRYMSAPIWMFVFVNSGIHAMMYTYYTVTAFNIKVPMAVKRTLTTCQITQFLIGASYAMIHSFVNYTVPVSRTIESTAFAAADSDNAAPPAASAAGAALDNIKNMIWGASSSAAEAGATPVAGSLEKVVKTVTHYETVPCITTKGETFAIWLNVVYLAPLTYLFVSFFISSYIRRSAQANKGKKNRRMSSNVEVAEKAGWDAATNVGREVYTQGVEAPVAVSSEEDEEVVEKKSPSGKARIPNGKAKKVPNGGKA</sequence>
<comment type="similarity">
    <text evidence="10">Belongs to the ELO family.</text>
</comment>
<evidence type="ECO:0000256" key="2">
    <source>
        <dbReference type="ARBA" id="ARBA00022516"/>
    </source>
</evidence>
<keyword evidence="7 10" id="KW-0443">Lipid metabolism</keyword>
<dbReference type="EC" id="2.3.1.-" evidence="10"/>
<dbReference type="Pfam" id="PF01151">
    <property type="entry name" value="ELO"/>
    <property type="match status" value="1"/>
</dbReference>
<keyword evidence="4 10" id="KW-0812">Transmembrane</keyword>
<dbReference type="GO" id="GO:0005789">
    <property type="term" value="C:endoplasmic reticulum membrane"/>
    <property type="evidence" value="ECO:0007669"/>
    <property type="project" value="TreeGrafter"/>
</dbReference>
<evidence type="ECO:0000313" key="13">
    <source>
        <dbReference type="Proteomes" id="UP001201980"/>
    </source>
</evidence>
<evidence type="ECO:0000256" key="8">
    <source>
        <dbReference type="ARBA" id="ARBA00023136"/>
    </source>
</evidence>
<feature type="transmembrane region" description="Helical" evidence="10">
    <location>
        <begin position="366"/>
        <end position="391"/>
    </location>
</feature>
<dbReference type="PANTHER" id="PTHR11157">
    <property type="entry name" value="FATTY ACID ACYL TRANSFERASE-RELATED"/>
    <property type="match status" value="1"/>
</dbReference>
<keyword evidence="13" id="KW-1185">Reference proteome</keyword>
<dbReference type="GO" id="GO:0034626">
    <property type="term" value="P:fatty acid elongation, polyunsaturated fatty acid"/>
    <property type="evidence" value="ECO:0007669"/>
    <property type="project" value="TreeGrafter"/>
</dbReference>
<comment type="catalytic activity">
    <reaction evidence="10">
        <text>an acyl-CoA + malonyl-CoA + H(+) = a 3-oxoacyl-CoA + CO2 + CoA</text>
        <dbReference type="Rhea" id="RHEA:50252"/>
        <dbReference type="ChEBI" id="CHEBI:15378"/>
        <dbReference type="ChEBI" id="CHEBI:16526"/>
        <dbReference type="ChEBI" id="CHEBI:57287"/>
        <dbReference type="ChEBI" id="CHEBI:57384"/>
        <dbReference type="ChEBI" id="CHEBI:58342"/>
        <dbReference type="ChEBI" id="CHEBI:90726"/>
    </reaction>
    <physiologicalReaction direction="left-to-right" evidence="10">
        <dbReference type="Rhea" id="RHEA:50253"/>
    </physiologicalReaction>
</comment>
<evidence type="ECO:0000256" key="10">
    <source>
        <dbReference type="RuleBase" id="RU361115"/>
    </source>
</evidence>
<name>A0AAD5RFZ6_9PEZI</name>
<comment type="caution">
    <text evidence="12">The sequence shown here is derived from an EMBL/GenBank/DDBJ whole genome shotgun (WGS) entry which is preliminary data.</text>
</comment>
<accession>A0AAD5RFZ6</accession>
<comment type="subcellular location">
    <subcellularLocation>
        <location evidence="1">Membrane</location>
        <topology evidence="1">Multi-pass membrane protein</topology>
    </subcellularLocation>
</comment>
<dbReference type="Proteomes" id="UP001201980">
    <property type="component" value="Unassembled WGS sequence"/>
</dbReference>
<dbReference type="GO" id="GO:0042761">
    <property type="term" value="P:very long-chain fatty acid biosynthetic process"/>
    <property type="evidence" value="ECO:0007669"/>
    <property type="project" value="TreeGrafter"/>
</dbReference>
<keyword evidence="8 10" id="KW-0472">Membrane</keyword>
<dbReference type="AlphaFoldDB" id="A0AAD5RFZ6"/>
<evidence type="ECO:0000256" key="6">
    <source>
        <dbReference type="ARBA" id="ARBA00022989"/>
    </source>
</evidence>
<dbReference type="GO" id="GO:0009922">
    <property type="term" value="F:fatty acid elongase activity"/>
    <property type="evidence" value="ECO:0007669"/>
    <property type="project" value="InterPro"/>
</dbReference>
<dbReference type="EMBL" id="JAKWBI020000916">
    <property type="protein sequence ID" value="KAJ2892022.1"/>
    <property type="molecule type" value="Genomic_DNA"/>
</dbReference>
<dbReference type="GO" id="GO:0030148">
    <property type="term" value="P:sphingolipid biosynthetic process"/>
    <property type="evidence" value="ECO:0007669"/>
    <property type="project" value="TreeGrafter"/>
</dbReference>
<keyword evidence="9 10" id="KW-0275">Fatty acid biosynthesis</keyword>